<keyword evidence="1" id="KW-1133">Transmembrane helix</keyword>
<dbReference type="InterPro" id="IPR025060">
    <property type="entry name" value="DUF3999"/>
</dbReference>
<reference evidence="2 3" key="1">
    <citation type="submission" date="2018-08" db="EMBL/GenBank/DDBJ databases">
        <title>Recombination of ecologically and evolutionarily significant loci maintains genetic cohesion in the Pseudomonas syringae species complex.</title>
        <authorList>
            <person name="Dillon M."/>
            <person name="Thakur S."/>
            <person name="Almeida R.N.D."/>
            <person name="Weir B.S."/>
            <person name="Guttman D.S."/>
        </authorList>
    </citation>
    <scope>NUCLEOTIDE SEQUENCE [LARGE SCALE GENOMIC DNA]</scope>
    <source>
        <strain evidence="2 3">88_10</strain>
    </source>
</reference>
<proteinExistence type="predicted"/>
<feature type="non-terminal residue" evidence="2">
    <location>
        <position position="1"/>
    </location>
</feature>
<sequence>SSGLLYRLSQNNSDVLQDQLQLSGRIVQQLKLVVDDRGGGLGNEAPQLSVAVPATEVVFLARGNGPFTLAVGNAAAKAANLSLATLIPDLSPAKLASIGTAKPATASVANMTAAPLVATQSTDFKRLGLWAVLLLGVLFLGWMAFSTLRASKR</sequence>
<dbReference type="AlphaFoldDB" id="A0A3M3A4B6"/>
<name>A0A3M3A4B6_PSEYM</name>
<accession>A0A3M3A4B6</accession>
<gene>
    <name evidence="2" type="ORF">APX70_00876</name>
</gene>
<evidence type="ECO:0000256" key="1">
    <source>
        <dbReference type="SAM" id="Phobius"/>
    </source>
</evidence>
<dbReference type="Pfam" id="PF13163">
    <property type="entry name" value="DUF3999"/>
    <property type="match status" value="1"/>
</dbReference>
<evidence type="ECO:0000313" key="2">
    <source>
        <dbReference type="EMBL" id="RML94945.1"/>
    </source>
</evidence>
<keyword evidence="1" id="KW-0472">Membrane</keyword>
<feature type="transmembrane region" description="Helical" evidence="1">
    <location>
        <begin position="127"/>
        <end position="145"/>
    </location>
</feature>
<organism evidence="2 3">
    <name type="scientific">Pseudomonas syringae pv. maculicola</name>
    <dbReference type="NCBI Taxonomy" id="59511"/>
    <lineage>
        <taxon>Bacteria</taxon>
        <taxon>Pseudomonadati</taxon>
        <taxon>Pseudomonadota</taxon>
        <taxon>Gammaproteobacteria</taxon>
        <taxon>Pseudomonadales</taxon>
        <taxon>Pseudomonadaceae</taxon>
        <taxon>Pseudomonas</taxon>
    </lineage>
</organism>
<comment type="caution">
    <text evidence="2">The sequence shown here is derived from an EMBL/GenBank/DDBJ whole genome shotgun (WGS) entry which is preliminary data.</text>
</comment>
<keyword evidence="1" id="KW-0812">Transmembrane</keyword>
<evidence type="ECO:0000313" key="3">
    <source>
        <dbReference type="Proteomes" id="UP000282378"/>
    </source>
</evidence>
<protein>
    <submittedName>
        <fullName evidence="2">Uncharacterized protein</fullName>
    </submittedName>
</protein>
<dbReference type="Proteomes" id="UP000282378">
    <property type="component" value="Unassembled WGS sequence"/>
</dbReference>
<dbReference type="EMBL" id="RBNL01000944">
    <property type="protein sequence ID" value="RML94945.1"/>
    <property type="molecule type" value="Genomic_DNA"/>
</dbReference>